<proteinExistence type="predicted"/>
<accession>A0A3B8E1R9</accession>
<evidence type="ECO:0000313" key="1">
    <source>
        <dbReference type="EMBL" id="AYJ74546.1"/>
    </source>
</evidence>
<protein>
    <submittedName>
        <fullName evidence="1">Homing endonuclease</fullName>
    </submittedName>
</protein>
<keyword evidence="1" id="KW-0540">Nuclease</keyword>
<keyword evidence="1" id="KW-0378">Hydrolase</keyword>
<dbReference type="GO" id="GO:0004519">
    <property type="term" value="F:endonuclease activity"/>
    <property type="evidence" value="ECO:0007669"/>
    <property type="project" value="UniProtKB-KW"/>
</dbReference>
<name>A0A3B8E1R9_9CAUD</name>
<dbReference type="Proteomes" id="UP000277436">
    <property type="component" value="Segment"/>
</dbReference>
<organism evidence="1 2">
    <name type="scientific">Yersinia phage PYPS2T</name>
    <dbReference type="NCBI Taxonomy" id="2321390"/>
    <lineage>
        <taxon>Viruses</taxon>
        <taxon>Duplodnaviria</taxon>
        <taxon>Heunggongvirae</taxon>
        <taxon>Uroviricota</taxon>
        <taxon>Caudoviricetes</taxon>
        <taxon>Pantevenvirales</taxon>
        <taxon>Straboviridae</taxon>
        <taxon>Tevenvirinae</taxon>
        <taxon>Tequatrovirus</taxon>
        <taxon>Tequatrovirus pyps2t</taxon>
    </lineage>
</organism>
<sequence length="278" mass="33687">MDINFKSALKEKFPQWELLDEYLKIIDKYKLNTHIKSKTEAHHILPKCAFPEYSDFKIYPWNRVYLPIYQHIYVHYLLCSTGRFGLLNAFQRMTSVNSSQFKKLSDLEKDFTIKLWADKREQWINQDTLRKRKSFMYSNFDFWYNDWISRDMPRYRRYWGILVEENNPEILGTHKNCLIAVVKDFCIRYSKENNLSIEEVLNIQKLKQSSEKALKAKGKTLSKTARRNQLKWNYEKELRELWINNNKPKYVNFRKLAVSLGYPDENYINMIKRFENGL</sequence>
<gene>
    <name evidence="1" type="ORF">PYPS2T_140</name>
</gene>
<reference evidence="1 2" key="1">
    <citation type="submission" date="2018-08" db="EMBL/GenBank/DDBJ databases">
        <authorList>
            <person name="Hammerl J.A."/>
            <person name="Hertwig S."/>
        </authorList>
    </citation>
    <scope>NUCLEOTIDE SEQUENCE [LARGE SCALE GENOMIC DNA]</scope>
</reference>
<evidence type="ECO:0000313" key="2">
    <source>
        <dbReference type="Proteomes" id="UP000277436"/>
    </source>
</evidence>
<dbReference type="EMBL" id="MH809535">
    <property type="protein sequence ID" value="AYJ74546.1"/>
    <property type="molecule type" value="Genomic_DNA"/>
</dbReference>
<keyword evidence="2" id="KW-1185">Reference proteome</keyword>
<keyword evidence="1" id="KW-0255">Endonuclease</keyword>